<dbReference type="InParanoid" id="A0A540VKZ6"/>
<keyword evidence="3" id="KW-1003">Cell membrane</keyword>
<protein>
    <submittedName>
        <fullName evidence="9">ABC transporter permease</fullName>
    </submittedName>
</protein>
<gene>
    <name evidence="9" type="ORF">FKZ61_03195</name>
</gene>
<dbReference type="Pfam" id="PF19300">
    <property type="entry name" value="BPD_transp_1_N"/>
    <property type="match status" value="1"/>
</dbReference>
<proteinExistence type="inferred from homology"/>
<sequence>MLGFIIRRILYVIPTLILISIVSYAIIELPPGDYLSSYIGQLEQQGSRLSQSELAALKERYGLDQPVYVRYWKWITRFVRGDMGVSFDWNRPVKDLVMERIGLTALISLLSTLFIWAVAIPIGIYSATHQYSIGDYIFTFIGFLGIGIPDFLLALVILWWAWSTFGVNLGGLYGPEYIGEPWTWPKIMEVLKRIWVPMVIIGTSGTAGMIRTMRANLLDELYQPYVEAARASGLSETRLVLKYPTRIAMSPFVSTIGWMLPGLISGTTIVAIVLSLPTTGPLLLKALLSQDMYLAASFVMLLSVLTVIGTLISDILLVIVDPRIRFESVESR</sequence>
<feature type="transmembrane region" description="Helical" evidence="7">
    <location>
        <begin position="9"/>
        <end position="27"/>
    </location>
</feature>
<evidence type="ECO:0000256" key="3">
    <source>
        <dbReference type="ARBA" id="ARBA00022475"/>
    </source>
</evidence>
<organism evidence="9 10">
    <name type="scientific">Litorilinea aerophila</name>
    <dbReference type="NCBI Taxonomy" id="1204385"/>
    <lineage>
        <taxon>Bacteria</taxon>
        <taxon>Bacillati</taxon>
        <taxon>Chloroflexota</taxon>
        <taxon>Caldilineae</taxon>
        <taxon>Caldilineales</taxon>
        <taxon>Caldilineaceae</taxon>
        <taxon>Litorilinea</taxon>
    </lineage>
</organism>
<evidence type="ECO:0000256" key="7">
    <source>
        <dbReference type="RuleBase" id="RU363032"/>
    </source>
</evidence>
<name>A0A540VKZ6_9CHLR</name>
<dbReference type="CDD" id="cd06261">
    <property type="entry name" value="TM_PBP2"/>
    <property type="match status" value="1"/>
</dbReference>
<dbReference type="SUPFAM" id="SSF161098">
    <property type="entry name" value="MetI-like"/>
    <property type="match status" value="1"/>
</dbReference>
<evidence type="ECO:0000256" key="2">
    <source>
        <dbReference type="ARBA" id="ARBA00022448"/>
    </source>
</evidence>
<evidence type="ECO:0000256" key="6">
    <source>
        <dbReference type="ARBA" id="ARBA00023136"/>
    </source>
</evidence>
<comment type="caution">
    <text evidence="9">The sequence shown here is derived from an EMBL/GenBank/DDBJ whole genome shotgun (WGS) entry which is preliminary data.</text>
</comment>
<evidence type="ECO:0000313" key="9">
    <source>
        <dbReference type="EMBL" id="TQE97434.1"/>
    </source>
</evidence>
<evidence type="ECO:0000259" key="8">
    <source>
        <dbReference type="PROSITE" id="PS50928"/>
    </source>
</evidence>
<dbReference type="Proteomes" id="UP000317371">
    <property type="component" value="Unassembled WGS sequence"/>
</dbReference>
<feature type="transmembrane region" description="Helical" evidence="7">
    <location>
        <begin position="101"/>
        <end position="124"/>
    </location>
</feature>
<dbReference type="PANTHER" id="PTHR30465:SF43">
    <property type="entry name" value="OLIGOPEPTIDE ABC TRANSPORTER, PERMEASE PROTEIN"/>
    <property type="match status" value="1"/>
</dbReference>
<comment type="subcellular location">
    <subcellularLocation>
        <location evidence="1 7">Cell membrane</location>
        <topology evidence="1 7">Multi-pass membrane protein</topology>
    </subcellularLocation>
</comment>
<dbReference type="InterPro" id="IPR045621">
    <property type="entry name" value="BPD_transp_1_N"/>
</dbReference>
<dbReference type="PROSITE" id="PS50928">
    <property type="entry name" value="ABC_TM1"/>
    <property type="match status" value="1"/>
</dbReference>
<keyword evidence="5 7" id="KW-1133">Transmembrane helix</keyword>
<evidence type="ECO:0000256" key="5">
    <source>
        <dbReference type="ARBA" id="ARBA00022989"/>
    </source>
</evidence>
<dbReference type="InterPro" id="IPR035906">
    <property type="entry name" value="MetI-like_sf"/>
</dbReference>
<keyword evidence="10" id="KW-1185">Reference proteome</keyword>
<feature type="transmembrane region" description="Helical" evidence="7">
    <location>
        <begin position="252"/>
        <end position="274"/>
    </location>
</feature>
<keyword evidence="4 7" id="KW-0812">Transmembrane</keyword>
<evidence type="ECO:0000313" key="10">
    <source>
        <dbReference type="Proteomes" id="UP000317371"/>
    </source>
</evidence>
<feature type="transmembrane region" description="Helical" evidence="7">
    <location>
        <begin position="194"/>
        <end position="213"/>
    </location>
</feature>
<dbReference type="EMBL" id="VIGC01000003">
    <property type="protein sequence ID" value="TQE97434.1"/>
    <property type="molecule type" value="Genomic_DNA"/>
</dbReference>
<dbReference type="GO" id="GO:0055085">
    <property type="term" value="P:transmembrane transport"/>
    <property type="evidence" value="ECO:0007669"/>
    <property type="project" value="InterPro"/>
</dbReference>
<keyword evidence="6 7" id="KW-0472">Membrane</keyword>
<feature type="transmembrane region" description="Helical" evidence="7">
    <location>
        <begin position="136"/>
        <end position="162"/>
    </location>
</feature>
<feature type="domain" description="ABC transmembrane type-1" evidence="8">
    <location>
        <begin position="101"/>
        <end position="317"/>
    </location>
</feature>
<dbReference type="InterPro" id="IPR000515">
    <property type="entry name" value="MetI-like"/>
</dbReference>
<dbReference type="Pfam" id="PF00528">
    <property type="entry name" value="BPD_transp_1"/>
    <property type="match status" value="1"/>
</dbReference>
<dbReference type="PANTHER" id="PTHR30465">
    <property type="entry name" value="INNER MEMBRANE ABC TRANSPORTER"/>
    <property type="match status" value="1"/>
</dbReference>
<dbReference type="RefSeq" id="WP_141608627.1">
    <property type="nucleotide sequence ID" value="NZ_VIGC02000003.1"/>
</dbReference>
<comment type="similarity">
    <text evidence="7">Belongs to the binding-protein-dependent transport system permease family.</text>
</comment>
<reference evidence="9 10" key="1">
    <citation type="submission" date="2019-06" db="EMBL/GenBank/DDBJ databases">
        <title>Genome sequence of Litorilinea aerophila BAA-2444.</title>
        <authorList>
            <person name="Maclea K.S."/>
            <person name="Maurais E.G."/>
            <person name="Iannazzi L.C."/>
        </authorList>
    </citation>
    <scope>NUCLEOTIDE SEQUENCE [LARGE SCALE GENOMIC DNA]</scope>
    <source>
        <strain evidence="9 10">ATCC BAA-2444</strain>
    </source>
</reference>
<dbReference type="Gene3D" id="1.10.3720.10">
    <property type="entry name" value="MetI-like"/>
    <property type="match status" value="1"/>
</dbReference>
<dbReference type="OrthoDB" id="9772184at2"/>
<accession>A0A540VKZ6</accession>
<evidence type="ECO:0000256" key="1">
    <source>
        <dbReference type="ARBA" id="ARBA00004651"/>
    </source>
</evidence>
<keyword evidence="2 7" id="KW-0813">Transport</keyword>
<feature type="transmembrane region" description="Helical" evidence="7">
    <location>
        <begin position="294"/>
        <end position="320"/>
    </location>
</feature>
<dbReference type="GO" id="GO:0005886">
    <property type="term" value="C:plasma membrane"/>
    <property type="evidence" value="ECO:0007669"/>
    <property type="project" value="UniProtKB-SubCell"/>
</dbReference>
<dbReference type="AlphaFoldDB" id="A0A540VKZ6"/>
<evidence type="ECO:0000256" key="4">
    <source>
        <dbReference type="ARBA" id="ARBA00022692"/>
    </source>
</evidence>